<feature type="compositionally biased region" description="Pro residues" evidence="2">
    <location>
        <begin position="300"/>
        <end position="321"/>
    </location>
</feature>
<dbReference type="Gene3D" id="3.40.50.11500">
    <property type="match status" value="1"/>
</dbReference>
<dbReference type="AlphaFoldDB" id="A0ABD3EQ67"/>
<feature type="region of interest" description="Disordered" evidence="2">
    <location>
        <begin position="116"/>
        <end position="160"/>
    </location>
</feature>
<dbReference type="Proteomes" id="UP001632037">
    <property type="component" value="Unassembled WGS sequence"/>
</dbReference>
<evidence type="ECO:0000313" key="4">
    <source>
        <dbReference type="EMBL" id="KAL3656341.1"/>
    </source>
</evidence>
<sequence>MAEATTAGDWKRRFQRETKVNKELGRRLRETKHQLEEERLRFQELTAQLLNYKRHQNCDEQLKGKCSNCEQLKVENARLKRIIGEEPTPITCKEKYELTPESHCPEFEHNKVMPETVDNLPTPQEPPCPPRPVKSPSNPQPDPIENPALIDEPEDESNQTDDACHVFTDIDDSALGDLFKYAVVLAGPAPLKSKSKSCLSFSDRFKPLDLSRTRNPQESLEQVEQHETPVTHDDSPSRPRSAPAGKWKAISPKGGSMWPLKRQSQAVLDNLNEDKVPSPLRRAANGFFSNLVPSGLRSAPPTPPLPPPPAPVKATTPPRPNTPPASKLLCVYPPNAGEVQELEGLLEICFPYGEEPPPTSGFSLSQLKRSLQERHRTYRSADSTFVLTIASASNPTEITYAICVRCPLFPDQDDENSESSEAPAPSDGPAQCCLCLLSPYPFFGLFFKVLYGIAVLWNTRRNERLTKKEKDWDNLATMLEKPLCMLDFVEVFQGVMERLKEMQIPSMGGWSRMVLSPQVTHLAFHRPHSASLVVERRHLVLEYAAPTLFGLLSVDQVLFLLGCLCSERKVLVVSDHVNIVSSCVLALITLLYPLQWAGPVITVLPPRLNELLEAPVPLIAGRVSINSASIRNFSTLDRPMKDVIEMNMDQNSLHMHDEDLVTYHELKLPECDELVHELEPFSALLFGKHNAPEFPTVHQDEACKIMCARIHHHIESICALAMAEKEGGVIIGTDSPAKQASCASSNSPSRGSITRLGADRQCSAMVADYINRFQETQMFSMFTMEAQDALNGSDESDDNSENDGLVDEEYHYAGN</sequence>
<dbReference type="Pfam" id="PF02141">
    <property type="entry name" value="DENN"/>
    <property type="match status" value="1"/>
</dbReference>
<evidence type="ECO:0000256" key="1">
    <source>
        <dbReference type="SAM" id="Coils"/>
    </source>
</evidence>
<keyword evidence="1" id="KW-0175">Coiled coil</keyword>
<feature type="compositionally biased region" description="Pro residues" evidence="2">
    <location>
        <begin position="123"/>
        <end position="144"/>
    </location>
</feature>
<dbReference type="PANTHER" id="PTHR15288:SF0">
    <property type="entry name" value="UDENN DOMAIN-CONTAINING PROTEIN"/>
    <property type="match status" value="1"/>
</dbReference>
<keyword evidence="5" id="KW-1185">Reference proteome</keyword>
<dbReference type="PANTHER" id="PTHR15288">
    <property type="entry name" value="DENN DOMAIN-CONTAINING PROTEIN 2"/>
    <property type="match status" value="1"/>
</dbReference>
<dbReference type="InterPro" id="IPR037516">
    <property type="entry name" value="Tripartite_DENN"/>
</dbReference>
<feature type="region of interest" description="Disordered" evidence="2">
    <location>
        <begin position="209"/>
        <end position="258"/>
    </location>
</feature>
<dbReference type="InterPro" id="IPR051942">
    <property type="entry name" value="DENN_domain_containing_2"/>
</dbReference>
<evidence type="ECO:0000256" key="2">
    <source>
        <dbReference type="SAM" id="MobiDB-lite"/>
    </source>
</evidence>
<evidence type="ECO:0000259" key="3">
    <source>
        <dbReference type="PROSITE" id="PS50211"/>
    </source>
</evidence>
<gene>
    <name evidence="4" type="ORF">V7S43_018832</name>
</gene>
<name>A0ABD3EQ67_9STRA</name>
<dbReference type="InterPro" id="IPR043153">
    <property type="entry name" value="DENN_C"/>
</dbReference>
<comment type="caution">
    <text evidence="4">The sequence shown here is derived from an EMBL/GenBank/DDBJ whole genome shotgun (WGS) entry which is preliminary data.</text>
</comment>
<organism evidence="4 5">
    <name type="scientific">Phytophthora oleae</name>
    <dbReference type="NCBI Taxonomy" id="2107226"/>
    <lineage>
        <taxon>Eukaryota</taxon>
        <taxon>Sar</taxon>
        <taxon>Stramenopiles</taxon>
        <taxon>Oomycota</taxon>
        <taxon>Peronosporomycetes</taxon>
        <taxon>Peronosporales</taxon>
        <taxon>Peronosporaceae</taxon>
        <taxon>Phytophthora</taxon>
    </lineage>
</organism>
<evidence type="ECO:0000313" key="5">
    <source>
        <dbReference type="Proteomes" id="UP001632037"/>
    </source>
</evidence>
<feature type="region of interest" description="Disordered" evidence="2">
    <location>
        <begin position="788"/>
        <end position="815"/>
    </location>
</feature>
<feature type="coiled-coil region" evidence="1">
    <location>
        <begin position="21"/>
        <end position="55"/>
    </location>
</feature>
<proteinExistence type="predicted"/>
<feature type="region of interest" description="Disordered" evidence="2">
    <location>
        <begin position="293"/>
        <end position="321"/>
    </location>
</feature>
<accession>A0ABD3EQ67</accession>
<dbReference type="InterPro" id="IPR001194">
    <property type="entry name" value="cDENN_dom"/>
</dbReference>
<feature type="domain" description="UDENN" evidence="3">
    <location>
        <begin position="309"/>
        <end position="796"/>
    </location>
</feature>
<dbReference type="SMART" id="SM00799">
    <property type="entry name" value="DENN"/>
    <property type="match status" value="1"/>
</dbReference>
<reference evidence="4 5" key="1">
    <citation type="submission" date="2024-09" db="EMBL/GenBank/DDBJ databases">
        <title>Genome sequencing and assembly of Phytophthora oleae, isolate VK10A, causative agent of rot of olive drupes.</title>
        <authorList>
            <person name="Conti Taguali S."/>
            <person name="Riolo M."/>
            <person name="La Spada F."/>
            <person name="Cacciola S.O."/>
            <person name="Dionisio G."/>
        </authorList>
    </citation>
    <scope>NUCLEOTIDE SEQUENCE [LARGE SCALE GENOMIC DNA]</scope>
    <source>
        <strain evidence="4 5">VK10A</strain>
    </source>
</reference>
<protein>
    <recommendedName>
        <fullName evidence="3">UDENN domain-containing protein</fullName>
    </recommendedName>
</protein>
<feature type="compositionally biased region" description="Acidic residues" evidence="2">
    <location>
        <begin position="794"/>
        <end position="807"/>
    </location>
</feature>
<dbReference type="Gene3D" id="3.30.450.200">
    <property type="match status" value="1"/>
</dbReference>
<dbReference type="EMBL" id="JBIMZQ010000085">
    <property type="protein sequence ID" value="KAL3656341.1"/>
    <property type="molecule type" value="Genomic_DNA"/>
</dbReference>
<feature type="compositionally biased region" description="Polar residues" evidence="2">
    <location>
        <begin position="213"/>
        <end position="222"/>
    </location>
</feature>
<feature type="compositionally biased region" description="Basic and acidic residues" evidence="2">
    <location>
        <begin position="223"/>
        <end position="237"/>
    </location>
</feature>
<dbReference type="PROSITE" id="PS50211">
    <property type="entry name" value="DENN"/>
    <property type="match status" value="1"/>
</dbReference>